<feature type="region of interest" description="Disordered" evidence="1">
    <location>
        <begin position="19"/>
        <end position="68"/>
    </location>
</feature>
<evidence type="ECO:0000313" key="3">
    <source>
        <dbReference type="Proteomes" id="UP000233551"/>
    </source>
</evidence>
<gene>
    <name evidence="2" type="ORF">CRG98_035937</name>
</gene>
<dbReference type="AlphaFoldDB" id="A0A2I0II40"/>
<proteinExistence type="predicted"/>
<evidence type="ECO:0000256" key="1">
    <source>
        <dbReference type="SAM" id="MobiDB-lite"/>
    </source>
</evidence>
<evidence type="ECO:0000313" key="2">
    <source>
        <dbReference type="EMBL" id="PKI43677.1"/>
    </source>
</evidence>
<accession>A0A2I0II40</accession>
<feature type="compositionally biased region" description="Polar residues" evidence="1">
    <location>
        <begin position="41"/>
        <end position="52"/>
    </location>
</feature>
<protein>
    <submittedName>
        <fullName evidence="2">Uncharacterized protein</fullName>
    </submittedName>
</protein>
<dbReference type="Proteomes" id="UP000233551">
    <property type="component" value="Unassembled WGS sequence"/>
</dbReference>
<comment type="caution">
    <text evidence="2">The sequence shown here is derived from an EMBL/GenBank/DDBJ whole genome shotgun (WGS) entry which is preliminary data.</text>
</comment>
<dbReference type="EMBL" id="PGOL01003011">
    <property type="protein sequence ID" value="PKI43677.1"/>
    <property type="molecule type" value="Genomic_DNA"/>
</dbReference>
<name>A0A2I0II40_PUNGR</name>
<reference evidence="2 3" key="1">
    <citation type="submission" date="2017-11" db="EMBL/GenBank/DDBJ databases">
        <title>De-novo sequencing of pomegranate (Punica granatum L.) genome.</title>
        <authorList>
            <person name="Akparov Z."/>
            <person name="Amiraslanov A."/>
            <person name="Hajiyeva S."/>
            <person name="Abbasov M."/>
            <person name="Kaur K."/>
            <person name="Hamwieh A."/>
            <person name="Solovyev V."/>
            <person name="Salamov A."/>
            <person name="Braich B."/>
            <person name="Kosarev P."/>
            <person name="Mahmoud A."/>
            <person name="Hajiyev E."/>
            <person name="Babayeva S."/>
            <person name="Izzatullayeva V."/>
            <person name="Mammadov A."/>
            <person name="Mammadov A."/>
            <person name="Sharifova S."/>
            <person name="Ojaghi J."/>
            <person name="Eynullazada K."/>
            <person name="Bayramov B."/>
            <person name="Abdulazimova A."/>
            <person name="Shahmuradov I."/>
        </authorList>
    </citation>
    <scope>NUCLEOTIDE SEQUENCE [LARGE SCALE GENOMIC DNA]</scope>
    <source>
        <strain evidence="3">cv. AG2017</strain>
        <tissue evidence="2">Leaf</tissue>
    </source>
</reference>
<keyword evidence="3" id="KW-1185">Reference proteome</keyword>
<organism evidence="2 3">
    <name type="scientific">Punica granatum</name>
    <name type="common">Pomegranate</name>
    <dbReference type="NCBI Taxonomy" id="22663"/>
    <lineage>
        <taxon>Eukaryota</taxon>
        <taxon>Viridiplantae</taxon>
        <taxon>Streptophyta</taxon>
        <taxon>Embryophyta</taxon>
        <taxon>Tracheophyta</taxon>
        <taxon>Spermatophyta</taxon>
        <taxon>Magnoliopsida</taxon>
        <taxon>eudicotyledons</taxon>
        <taxon>Gunneridae</taxon>
        <taxon>Pentapetalae</taxon>
        <taxon>rosids</taxon>
        <taxon>malvids</taxon>
        <taxon>Myrtales</taxon>
        <taxon>Lythraceae</taxon>
        <taxon>Punica</taxon>
    </lineage>
</organism>
<sequence>MTDVGCRSFSAFRVKNRHSRVNSANRAPHVPDASRVPPVHSSRTLRAPSSPNVHALAPEHSSKRSIKSLDSRTLPRLFPRIRDKV</sequence>